<accession>A0ABW1EDM7</accession>
<evidence type="ECO:0000256" key="2">
    <source>
        <dbReference type="ARBA" id="ARBA00022741"/>
    </source>
</evidence>
<protein>
    <submittedName>
        <fullName evidence="5">ABC transporter ATP-binding protein</fullName>
    </submittedName>
</protein>
<sequence length="226" mass="24596">MSNPAKPGPILEACNLFKSYDEGRIEALREVSVSIQHGEFLAISGPSGSGKSTLLQLIGGLDAPTSGEVYFEGSLLGSAIDLDTYRAKHVGFVFQAFHLMPTLRAIENVQVPMLALKTSADDRVKRAETLLMEMGLENRMGQYPNQLSAGERQRVAIARALANSPSILVADEPTGNLDSVNSARIMEMLTGIQKKHGMTLIIVTHENDIAEMAPRHIRIRDGRVES</sequence>
<dbReference type="GO" id="GO:0005524">
    <property type="term" value="F:ATP binding"/>
    <property type="evidence" value="ECO:0007669"/>
    <property type="project" value="UniProtKB-KW"/>
</dbReference>
<dbReference type="CDD" id="cd03255">
    <property type="entry name" value="ABC_MJ0796_LolCDE_FtsE"/>
    <property type="match status" value="1"/>
</dbReference>
<dbReference type="InterPro" id="IPR027417">
    <property type="entry name" value="P-loop_NTPase"/>
</dbReference>
<dbReference type="InterPro" id="IPR017871">
    <property type="entry name" value="ABC_transporter-like_CS"/>
</dbReference>
<keyword evidence="6" id="KW-1185">Reference proteome</keyword>
<dbReference type="PROSITE" id="PS00211">
    <property type="entry name" value="ABC_TRANSPORTER_1"/>
    <property type="match status" value="1"/>
</dbReference>
<evidence type="ECO:0000313" key="5">
    <source>
        <dbReference type="EMBL" id="MFC5862421.1"/>
    </source>
</evidence>
<dbReference type="InterPro" id="IPR003439">
    <property type="entry name" value="ABC_transporter-like_ATP-bd"/>
</dbReference>
<name>A0ABW1EDM7_9BACT</name>
<dbReference type="InterPro" id="IPR017911">
    <property type="entry name" value="MacB-like_ATP-bd"/>
</dbReference>
<dbReference type="RefSeq" id="WP_263335656.1">
    <property type="nucleotide sequence ID" value="NZ_JAGSYH010000003.1"/>
</dbReference>
<evidence type="ECO:0000256" key="3">
    <source>
        <dbReference type="ARBA" id="ARBA00022840"/>
    </source>
</evidence>
<comment type="caution">
    <text evidence="5">The sequence shown here is derived from an EMBL/GenBank/DDBJ whole genome shotgun (WGS) entry which is preliminary data.</text>
</comment>
<reference evidence="6" key="1">
    <citation type="journal article" date="2019" name="Int. J. Syst. Evol. Microbiol.">
        <title>The Global Catalogue of Microorganisms (GCM) 10K type strain sequencing project: providing services to taxonomists for standard genome sequencing and annotation.</title>
        <authorList>
            <consortium name="The Broad Institute Genomics Platform"/>
            <consortium name="The Broad Institute Genome Sequencing Center for Infectious Disease"/>
            <person name="Wu L."/>
            <person name="Ma J."/>
        </authorList>
    </citation>
    <scope>NUCLEOTIDE SEQUENCE [LARGE SCALE GENOMIC DNA]</scope>
    <source>
        <strain evidence="6">JCM 4087</strain>
    </source>
</reference>
<gene>
    <name evidence="5" type="ORF">ACFPT7_08990</name>
</gene>
<dbReference type="PANTHER" id="PTHR24220">
    <property type="entry name" value="IMPORT ATP-BINDING PROTEIN"/>
    <property type="match status" value="1"/>
</dbReference>
<organism evidence="5 6">
    <name type="scientific">Acidicapsa dinghuensis</name>
    <dbReference type="NCBI Taxonomy" id="2218256"/>
    <lineage>
        <taxon>Bacteria</taxon>
        <taxon>Pseudomonadati</taxon>
        <taxon>Acidobacteriota</taxon>
        <taxon>Terriglobia</taxon>
        <taxon>Terriglobales</taxon>
        <taxon>Acidobacteriaceae</taxon>
        <taxon>Acidicapsa</taxon>
    </lineage>
</organism>
<dbReference type="InterPro" id="IPR003593">
    <property type="entry name" value="AAA+_ATPase"/>
</dbReference>
<keyword evidence="2" id="KW-0547">Nucleotide-binding</keyword>
<evidence type="ECO:0000313" key="6">
    <source>
        <dbReference type="Proteomes" id="UP001596091"/>
    </source>
</evidence>
<dbReference type="PROSITE" id="PS50893">
    <property type="entry name" value="ABC_TRANSPORTER_2"/>
    <property type="match status" value="1"/>
</dbReference>
<dbReference type="Proteomes" id="UP001596091">
    <property type="component" value="Unassembled WGS sequence"/>
</dbReference>
<evidence type="ECO:0000256" key="1">
    <source>
        <dbReference type="ARBA" id="ARBA00022448"/>
    </source>
</evidence>
<dbReference type="SUPFAM" id="SSF52540">
    <property type="entry name" value="P-loop containing nucleoside triphosphate hydrolases"/>
    <property type="match status" value="1"/>
</dbReference>
<proteinExistence type="predicted"/>
<dbReference type="EMBL" id="JBHSPH010000002">
    <property type="protein sequence ID" value="MFC5862421.1"/>
    <property type="molecule type" value="Genomic_DNA"/>
</dbReference>
<dbReference type="Pfam" id="PF00005">
    <property type="entry name" value="ABC_tran"/>
    <property type="match status" value="1"/>
</dbReference>
<feature type="domain" description="ABC transporter" evidence="4">
    <location>
        <begin position="11"/>
        <end position="226"/>
    </location>
</feature>
<dbReference type="PANTHER" id="PTHR24220:SF86">
    <property type="entry name" value="ABC TRANSPORTER ABCH.1"/>
    <property type="match status" value="1"/>
</dbReference>
<dbReference type="Gene3D" id="3.40.50.300">
    <property type="entry name" value="P-loop containing nucleotide triphosphate hydrolases"/>
    <property type="match status" value="1"/>
</dbReference>
<dbReference type="SMART" id="SM00382">
    <property type="entry name" value="AAA"/>
    <property type="match status" value="1"/>
</dbReference>
<keyword evidence="1" id="KW-0813">Transport</keyword>
<evidence type="ECO:0000259" key="4">
    <source>
        <dbReference type="PROSITE" id="PS50893"/>
    </source>
</evidence>
<dbReference type="InterPro" id="IPR015854">
    <property type="entry name" value="ABC_transpr_LolD-like"/>
</dbReference>
<keyword evidence="3 5" id="KW-0067">ATP-binding</keyword>